<protein>
    <submittedName>
        <fullName evidence="1">Uncharacterized protein</fullName>
    </submittedName>
</protein>
<dbReference type="Proteomes" id="UP000324897">
    <property type="component" value="Chromosome 4"/>
</dbReference>
<organism evidence="1 2">
    <name type="scientific">Eragrostis curvula</name>
    <name type="common">weeping love grass</name>
    <dbReference type="NCBI Taxonomy" id="38414"/>
    <lineage>
        <taxon>Eukaryota</taxon>
        <taxon>Viridiplantae</taxon>
        <taxon>Streptophyta</taxon>
        <taxon>Embryophyta</taxon>
        <taxon>Tracheophyta</taxon>
        <taxon>Spermatophyta</taxon>
        <taxon>Magnoliopsida</taxon>
        <taxon>Liliopsida</taxon>
        <taxon>Poales</taxon>
        <taxon>Poaceae</taxon>
        <taxon>PACMAD clade</taxon>
        <taxon>Chloridoideae</taxon>
        <taxon>Eragrostideae</taxon>
        <taxon>Eragrostidinae</taxon>
        <taxon>Eragrostis</taxon>
    </lineage>
</organism>
<name>A0A5J9VV86_9POAL</name>
<dbReference type="EMBL" id="RWGY01000007">
    <property type="protein sequence ID" value="TVU38980.1"/>
    <property type="molecule type" value="Genomic_DNA"/>
</dbReference>
<gene>
    <name evidence="1" type="ORF">EJB05_12378</name>
</gene>
<dbReference type="Gramene" id="TVU38980">
    <property type="protein sequence ID" value="TVU38980"/>
    <property type="gene ID" value="EJB05_12378"/>
</dbReference>
<keyword evidence="2" id="KW-1185">Reference proteome</keyword>
<reference evidence="1 2" key="1">
    <citation type="journal article" date="2019" name="Sci. Rep.">
        <title>A high-quality genome of Eragrostis curvula grass provides insights into Poaceae evolution and supports new strategies to enhance forage quality.</title>
        <authorList>
            <person name="Carballo J."/>
            <person name="Santos B.A.C.M."/>
            <person name="Zappacosta D."/>
            <person name="Garbus I."/>
            <person name="Selva J.P."/>
            <person name="Gallo C.A."/>
            <person name="Diaz A."/>
            <person name="Albertini E."/>
            <person name="Caccamo M."/>
            <person name="Echenique V."/>
        </authorList>
    </citation>
    <scope>NUCLEOTIDE SEQUENCE [LARGE SCALE GENOMIC DNA]</scope>
    <source>
        <strain evidence="2">cv. Victoria</strain>
        <tissue evidence="1">Leaf</tissue>
    </source>
</reference>
<sequence length="109" mass="12103">MVGRMDEGNAEEEDPCCLEQSVCPIARTPVTEPLAGGSTRGMRWRKLPASDTWFLVPRIRQTDAYVNTTFDAEGFYSDGTRTISVPICNETLICNFVWSVVTCEDVSCS</sequence>
<accession>A0A5J9VV86</accession>
<evidence type="ECO:0000313" key="2">
    <source>
        <dbReference type="Proteomes" id="UP000324897"/>
    </source>
</evidence>
<dbReference type="AlphaFoldDB" id="A0A5J9VV86"/>
<feature type="non-terminal residue" evidence="1">
    <location>
        <position position="1"/>
    </location>
</feature>
<proteinExistence type="predicted"/>
<evidence type="ECO:0000313" key="1">
    <source>
        <dbReference type="EMBL" id="TVU38980.1"/>
    </source>
</evidence>
<comment type="caution">
    <text evidence="1">The sequence shown here is derived from an EMBL/GenBank/DDBJ whole genome shotgun (WGS) entry which is preliminary data.</text>
</comment>